<evidence type="ECO:0000313" key="1">
    <source>
        <dbReference type="EMBL" id="KAK4466779.1"/>
    </source>
</evidence>
<proteinExistence type="predicted"/>
<accession>A0AAV9I547</accession>
<gene>
    <name evidence="1" type="ORF">QBC42DRAFT_247129</name>
</gene>
<dbReference type="PANTHER" id="PTHR42085">
    <property type="entry name" value="F-BOX DOMAIN-CONTAINING PROTEIN"/>
    <property type="match status" value="1"/>
</dbReference>
<keyword evidence="2" id="KW-1185">Reference proteome</keyword>
<dbReference type="EMBL" id="MU864929">
    <property type="protein sequence ID" value="KAK4466779.1"/>
    <property type="molecule type" value="Genomic_DNA"/>
</dbReference>
<comment type="caution">
    <text evidence="1">The sequence shown here is derived from an EMBL/GenBank/DDBJ whole genome shotgun (WGS) entry which is preliminary data.</text>
</comment>
<reference evidence="1" key="2">
    <citation type="submission" date="2023-06" db="EMBL/GenBank/DDBJ databases">
        <authorList>
            <consortium name="Lawrence Berkeley National Laboratory"/>
            <person name="Mondo S.J."/>
            <person name="Hensen N."/>
            <person name="Bonometti L."/>
            <person name="Westerberg I."/>
            <person name="Brannstrom I.O."/>
            <person name="Guillou S."/>
            <person name="Cros-Aarteil S."/>
            <person name="Calhoun S."/>
            <person name="Haridas S."/>
            <person name="Kuo A."/>
            <person name="Pangilinan J."/>
            <person name="Riley R."/>
            <person name="Labutti K."/>
            <person name="Andreopoulos B."/>
            <person name="Lipzen A."/>
            <person name="Chen C."/>
            <person name="Yanf M."/>
            <person name="Daum C."/>
            <person name="Ng V."/>
            <person name="Clum A."/>
            <person name="Steindorff A."/>
            <person name="Ohm R."/>
            <person name="Martin F."/>
            <person name="Silar P."/>
            <person name="Natvig D."/>
            <person name="Lalanne C."/>
            <person name="Gautier V."/>
            <person name="Ament-Velasquez S.L."/>
            <person name="Kruys A."/>
            <person name="Hutchinson M.I."/>
            <person name="Powell A.J."/>
            <person name="Barry K."/>
            <person name="Miller A.N."/>
            <person name="Grigoriev I.V."/>
            <person name="Debuchy R."/>
            <person name="Gladieux P."/>
            <person name="Thoren M.H."/>
            <person name="Johannesson H."/>
        </authorList>
    </citation>
    <scope>NUCLEOTIDE SEQUENCE</scope>
    <source>
        <strain evidence="1">PSN324</strain>
    </source>
</reference>
<evidence type="ECO:0000313" key="2">
    <source>
        <dbReference type="Proteomes" id="UP001321749"/>
    </source>
</evidence>
<dbReference type="Proteomes" id="UP001321749">
    <property type="component" value="Unassembled WGS sequence"/>
</dbReference>
<name>A0AAV9I547_9PEZI</name>
<dbReference type="PANTHER" id="PTHR42085:SF1">
    <property type="entry name" value="F-BOX DOMAIN-CONTAINING PROTEIN"/>
    <property type="match status" value="1"/>
</dbReference>
<dbReference type="InterPro" id="IPR038883">
    <property type="entry name" value="AN11006-like"/>
</dbReference>
<reference evidence="1" key="1">
    <citation type="journal article" date="2023" name="Mol. Phylogenet. Evol.">
        <title>Genome-scale phylogeny and comparative genomics of the fungal order Sordariales.</title>
        <authorList>
            <person name="Hensen N."/>
            <person name="Bonometti L."/>
            <person name="Westerberg I."/>
            <person name="Brannstrom I.O."/>
            <person name="Guillou S."/>
            <person name="Cros-Aarteil S."/>
            <person name="Calhoun S."/>
            <person name="Haridas S."/>
            <person name="Kuo A."/>
            <person name="Mondo S."/>
            <person name="Pangilinan J."/>
            <person name="Riley R."/>
            <person name="LaButti K."/>
            <person name="Andreopoulos B."/>
            <person name="Lipzen A."/>
            <person name="Chen C."/>
            <person name="Yan M."/>
            <person name="Daum C."/>
            <person name="Ng V."/>
            <person name="Clum A."/>
            <person name="Steindorff A."/>
            <person name="Ohm R.A."/>
            <person name="Martin F."/>
            <person name="Silar P."/>
            <person name="Natvig D.O."/>
            <person name="Lalanne C."/>
            <person name="Gautier V."/>
            <person name="Ament-Velasquez S.L."/>
            <person name="Kruys A."/>
            <person name="Hutchinson M.I."/>
            <person name="Powell A.J."/>
            <person name="Barry K."/>
            <person name="Miller A.N."/>
            <person name="Grigoriev I.V."/>
            <person name="Debuchy R."/>
            <person name="Gladieux P."/>
            <person name="Hiltunen Thoren M."/>
            <person name="Johannesson H."/>
        </authorList>
    </citation>
    <scope>NUCLEOTIDE SEQUENCE</scope>
    <source>
        <strain evidence="1">PSN324</strain>
    </source>
</reference>
<protein>
    <submittedName>
        <fullName evidence="1">Uncharacterized protein</fullName>
    </submittedName>
</protein>
<dbReference type="AlphaFoldDB" id="A0AAV9I547"/>
<sequence length="213" mass="24356">MPPEAAGDRSVSALERLPLELRRNIYEYLFDTHGQVRPGIGSTVKAFGLLLVNKAISQDARYHLYSTNTFRVAAPIDGGCFNRIGRFNSNSIRKVVLVFDSQSTKFQTHLRYMQTTLRKRCTALRTIEYEFSLPLAAREILCHMTARPMRSIWYYFKHLQVITIAVPERSPPETDETLYRLLAKQSKAPLVVCQFIGAVSGSSARQWLEIRKD</sequence>
<organism evidence="1 2">
    <name type="scientific">Cladorrhinum samala</name>
    <dbReference type="NCBI Taxonomy" id="585594"/>
    <lineage>
        <taxon>Eukaryota</taxon>
        <taxon>Fungi</taxon>
        <taxon>Dikarya</taxon>
        <taxon>Ascomycota</taxon>
        <taxon>Pezizomycotina</taxon>
        <taxon>Sordariomycetes</taxon>
        <taxon>Sordariomycetidae</taxon>
        <taxon>Sordariales</taxon>
        <taxon>Podosporaceae</taxon>
        <taxon>Cladorrhinum</taxon>
    </lineage>
</organism>